<keyword evidence="3" id="KW-1185">Reference proteome</keyword>
<organism evidence="2 3">
    <name type="scientific">Szabonella alba</name>
    <dbReference type="NCBI Taxonomy" id="2804194"/>
    <lineage>
        <taxon>Bacteria</taxon>
        <taxon>Pseudomonadati</taxon>
        <taxon>Pseudomonadota</taxon>
        <taxon>Alphaproteobacteria</taxon>
        <taxon>Rhodobacterales</taxon>
        <taxon>Paracoccaceae</taxon>
        <taxon>Szabonella</taxon>
    </lineage>
</organism>
<dbReference type="RefSeq" id="WP_202688543.1">
    <property type="nucleotide sequence ID" value="NZ_JAESVN010000004.1"/>
</dbReference>
<dbReference type="EMBL" id="JAESVN010000004">
    <property type="protein sequence ID" value="MBL4917598.1"/>
    <property type="molecule type" value="Genomic_DNA"/>
</dbReference>
<dbReference type="AlphaFoldDB" id="A0A8K0Y0Y3"/>
<gene>
    <name evidence="2" type="ORF">JL811_10220</name>
</gene>
<keyword evidence="1" id="KW-1133">Transmembrane helix</keyword>
<comment type="caution">
    <text evidence="2">The sequence shown here is derived from an EMBL/GenBank/DDBJ whole genome shotgun (WGS) entry which is preliminary data.</text>
</comment>
<evidence type="ECO:0000313" key="3">
    <source>
        <dbReference type="Proteomes" id="UP000648908"/>
    </source>
</evidence>
<keyword evidence="1" id="KW-0812">Transmembrane</keyword>
<evidence type="ECO:0000313" key="2">
    <source>
        <dbReference type="EMBL" id="MBL4917598.1"/>
    </source>
</evidence>
<protein>
    <submittedName>
        <fullName evidence="2">Uncharacterized protein</fullName>
    </submittedName>
</protein>
<keyword evidence="1" id="KW-0472">Membrane</keyword>
<evidence type="ECO:0000256" key="1">
    <source>
        <dbReference type="SAM" id="Phobius"/>
    </source>
</evidence>
<reference evidence="2" key="1">
    <citation type="submission" date="2021-01" db="EMBL/GenBank/DDBJ databases">
        <title>Tabrizicola alba sp. nov. a motile alkaliphilic bacterium isolated from a soda lake.</title>
        <authorList>
            <person name="Szuroczki S."/>
            <person name="Abbaszade G."/>
            <person name="Schumann P."/>
            <person name="Toth E."/>
        </authorList>
    </citation>
    <scope>NUCLEOTIDE SEQUENCE</scope>
    <source>
        <strain evidence="2">DMG-N-6</strain>
    </source>
</reference>
<name>A0A8K0Y0Y3_9RHOB</name>
<feature type="transmembrane region" description="Helical" evidence="1">
    <location>
        <begin position="12"/>
        <end position="35"/>
    </location>
</feature>
<accession>A0A8K0Y0Y3</accession>
<proteinExistence type="predicted"/>
<sequence>MPVPEVDNRISFGNVIVIATILFSGGIAWATMGVTGRQNAEDLRKSIGVSEQHEARIHALEMREAAQIARIETQLLQINRTLDGLARRLEGGRG</sequence>
<dbReference type="Proteomes" id="UP000648908">
    <property type="component" value="Unassembled WGS sequence"/>
</dbReference>